<proteinExistence type="predicted"/>
<sequence length="166" mass="18922">MWMAQANRLAYLEMLQVAQLPSEDIQVLAQMPCLGHLRLQAETVPEKSIIIRSNAFPVLKQFIFSYRLSCLMFEPGAMPRLKKLDITYDSRGPGSEHEVSLVAGVEHLASLEEVFVVVNAKHGEGSKLGYLCRESIQRHPRYQAIKTNLRYDEYNDENRIVESADI</sequence>
<feature type="domain" description="Disease resistance R13L4/SHOC-2-like LRR" evidence="2">
    <location>
        <begin position="2"/>
        <end position="140"/>
    </location>
</feature>
<evidence type="ECO:0000259" key="2">
    <source>
        <dbReference type="Pfam" id="PF23598"/>
    </source>
</evidence>
<comment type="caution">
    <text evidence="3">The sequence shown here is derived from an EMBL/GenBank/DDBJ whole genome shotgun (WGS) entry which is preliminary data.</text>
</comment>
<name>A0A8T0UY37_PANVG</name>
<gene>
    <name evidence="3" type="ORF">PVAP13_3KG409803</name>
</gene>
<keyword evidence="4" id="KW-1185">Reference proteome</keyword>
<accession>A0A8T0UY37</accession>
<evidence type="ECO:0000313" key="4">
    <source>
        <dbReference type="Proteomes" id="UP000823388"/>
    </source>
</evidence>
<protein>
    <recommendedName>
        <fullName evidence="2">Disease resistance R13L4/SHOC-2-like LRR domain-containing protein</fullName>
    </recommendedName>
</protein>
<dbReference type="AlphaFoldDB" id="A0A8T0UY37"/>
<organism evidence="3 4">
    <name type="scientific">Panicum virgatum</name>
    <name type="common">Blackwell switchgrass</name>
    <dbReference type="NCBI Taxonomy" id="38727"/>
    <lineage>
        <taxon>Eukaryota</taxon>
        <taxon>Viridiplantae</taxon>
        <taxon>Streptophyta</taxon>
        <taxon>Embryophyta</taxon>
        <taxon>Tracheophyta</taxon>
        <taxon>Spermatophyta</taxon>
        <taxon>Magnoliopsida</taxon>
        <taxon>Liliopsida</taxon>
        <taxon>Poales</taxon>
        <taxon>Poaceae</taxon>
        <taxon>PACMAD clade</taxon>
        <taxon>Panicoideae</taxon>
        <taxon>Panicodae</taxon>
        <taxon>Paniceae</taxon>
        <taxon>Panicinae</taxon>
        <taxon>Panicum</taxon>
        <taxon>Panicum sect. Hiantes</taxon>
    </lineage>
</organism>
<evidence type="ECO:0000313" key="3">
    <source>
        <dbReference type="EMBL" id="KAG2629182.1"/>
    </source>
</evidence>
<evidence type="ECO:0000256" key="1">
    <source>
        <dbReference type="ARBA" id="ARBA00022737"/>
    </source>
</evidence>
<dbReference type="EMBL" id="CM029041">
    <property type="protein sequence ID" value="KAG2629182.1"/>
    <property type="molecule type" value="Genomic_DNA"/>
</dbReference>
<reference evidence="3" key="1">
    <citation type="submission" date="2020-05" db="EMBL/GenBank/DDBJ databases">
        <title>WGS assembly of Panicum virgatum.</title>
        <authorList>
            <person name="Lovell J.T."/>
            <person name="Jenkins J."/>
            <person name="Shu S."/>
            <person name="Juenger T.E."/>
            <person name="Schmutz J."/>
        </authorList>
    </citation>
    <scope>NUCLEOTIDE SEQUENCE</scope>
    <source>
        <strain evidence="3">AP13</strain>
    </source>
</reference>
<dbReference type="InterPro" id="IPR055414">
    <property type="entry name" value="LRR_R13L4/SHOC2-like"/>
</dbReference>
<dbReference type="Proteomes" id="UP000823388">
    <property type="component" value="Chromosome 3K"/>
</dbReference>
<keyword evidence="1" id="KW-0677">Repeat</keyword>
<dbReference type="Pfam" id="PF23598">
    <property type="entry name" value="LRR_14"/>
    <property type="match status" value="1"/>
</dbReference>